<protein>
    <recommendedName>
        <fullName evidence="1">DUF7708 domain-containing protein</fullName>
    </recommendedName>
</protein>
<dbReference type="AlphaFoldDB" id="A0A7J6JIK3"/>
<dbReference type="PANTHER" id="PTHR40619:SF3">
    <property type="entry name" value="FUNGAL STAND N-TERMINAL GOODBYE DOMAIN-CONTAINING PROTEIN"/>
    <property type="match status" value="1"/>
</dbReference>
<gene>
    <name evidence="2" type="ORF">CGGC5_v003026</name>
</gene>
<organism evidence="2 3">
    <name type="scientific">Colletotrichum fructicola (strain Nara gc5)</name>
    <name type="common">Anthracnose fungus</name>
    <name type="synonym">Colletotrichum gloeosporioides (strain Nara gc5)</name>
    <dbReference type="NCBI Taxonomy" id="1213859"/>
    <lineage>
        <taxon>Eukaryota</taxon>
        <taxon>Fungi</taxon>
        <taxon>Dikarya</taxon>
        <taxon>Ascomycota</taxon>
        <taxon>Pezizomycotina</taxon>
        <taxon>Sordariomycetes</taxon>
        <taxon>Hypocreomycetidae</taxon>
        <taxon>Glomerellales</taxon>
        <taxon>Glomerellaceae</taxon>
        <taxon>Colletotrichum</taxon>
        <taxon>Colletotrichum gloeosporioides species complex</taxon>
    </lineage>
</organism>
<dbReference type="InterPro" id="IPR056125">
    <property type="entry name" value="DUF7708"/>
</dbReference>
<feature type="domain" description="DUF7708" evidence="1">
    <location>
        <begin position="154"/>
        <end position="273"/>
    </location>
</feature>
<comment type="caution">
    <text evidence="2">The sequence shown here is derived from an EMBL/GenBank/DDBJ whole genome shotgun (WGS) entry which is preliminary data.</text>
</comment>
<keyword evidence="3" id="KW-1185">Reference proteome</keyword>
<dbReference type="PANTHER" id="PTHR40619">
    <property type="entry name" value="FUNGAL STAND N-TERMINAL GOODBYE DOMAIN-CONTAINING PROTEIN"/>
    <property type="match status" value="1"/>
</dbReference>
<dbReference type="Pfam" id="PF24809">
    <property type="entry name" value="DUF7708"/>
    <property type="match status" value="1"/>
</dbReference>
<reference evidence="2 3" key="1">
    <citation type="submission" date="2012-08" db="EMBL/GenBank/DDBJ databases">
        <authorList>
            <person name="Gan P.H.P."/>
            <person name="Ikeda K."/>
            <person name="Irieda H."/>
            <person name="Narusaka M."/>
            <person name="O'Connell R.J."/>
            <person name="Narusaka Y."/>
            <person name="Takano Y."/>
            <person name="Kubo Y."/>
            <person name="Shirasu K."/>
        </authorList>
    </citation>
    <scope>NUCLEOTIDE SEQUENCE [LARGE SCALE GENOMIC DNA]</scope>
    <source>
        <strain evidence="2 3">Nara gc5</strain>
    </source>
</reference>
<dbReference type="RefSeq" id="XP_031888609.1">
    <property type="nucleotide sequence ID" value="XM_032031955.1"/>
</dbReference>
<evidence type="ECO:0000313" key="2">
    <source>
        <dbReference type="EMBL" id="KAF4489084.1"/>
    </source>
</evidence>
<proteinExistence type="predicted"/>
<dbReference type="OrthoDB" id="5419927at2759"/>
<sequence>MASLDRSTFLASRERQPSSSPIRFIENHVCIPGEPDPVHSPWAGRLVSHTEAEHGDDQRSALWKQADDEIAQLFKLMSEVRSKLARKESGTQPITRSLSLRGCSWDDVVEEIQATAQRWKQRTGKVGKSMEFINKIGNHSEALTAWLGLLPTGDYGSSICGVFKLIIGATANYSKVEEDIFQALSEIPDVMESTRRYVAIWTQRNQHFERLVFNLYRATLKSLRQIMQFFADSRLSKVLGAVIKQKDFKMDLSMSLREMRQCAENIGKEGQLYNAEETHDTFLMGERTELVVNKILQFLETHPLLQVNTAELRTMKAALEPISQYDLANVHRTSSDDSLRLFELQQLADEKAQKDRQEKAAADREALLQLIRFDPGVVQQDILRCAQSGYIMNDEQKSRAAAMIRNETFKSFLRDAHSSRSLLVNGNEDTARADGISPFSLVAAELSRLSDSAGAADAPVFVLNYFCAEHCPRPLFPSLEASAAGLMVSLIGQLVSQMKDKGMTVDLSFMAEKNWRRLERFDVKALCNLFKKLTKQLPPGGMLLCILDEVYLYESRENVEYVVWFLAGLAEKQRYSRAAFKLLVACRIRAMGFAKYFVQNTVDLDDDVEVDDAADWEMQRMTV</sequence>
<evidence type="ECO:0000259" key="1">
    <source>
        <dbReference type="Pfam" id="PF24809"/>
    </source>
</evidence>
<name>A0A7J6JIK3_COLFN</name>
<evidence type="ECO:0000313" key="3">
    <source>
        <dbReference type="Proteomes" id="UP000011096"/>
    </source>
</evidence>
<dbReference type="InParanoid" id="A0A7J6JIK3"/>
<dbReference type="EMBL" id="ANPB02000002">
    <property type="protein sequence ID" value="KAF4489084.1"/>
    <property type="molecule type" value="Genomic_DNA"/>
</dbReference>
<dbReference type="GeneID" id="43616007"/>
<accession>A0A7J6JIK3</accession>
<reference evidence="2 3" key="2">
    <citation type="submission" date="2020-04" db="EMBL/GenBank/DDBJ databases">
        <title>Genome sequencing and assembly of multiple isolates from the Colletotrichum gloeosporioides species complex.</title>
        <authorList>
            <person name="Gan P."/>
            <person name="Shirasu K."/>
        </authorList>
    </citation>
    <scope>NUCLEOTIDE SEQUENCE [LARGE SCALE GENOMIC DNA]</scope>
    <source>
        <strain evidence="2 3">Nara gc5</strain>
    </source>
</reference>
<dbReference type="Proteomes" id="UP000011096">
    <property type="component" value="Unassembled WGS sequence"/>
</dbReference>